<reference evidence="2 3" key="1">
    <citation type="submission" date="2016-07" db="EMBL/GenBank/DDBJ databases">
        <authorList>
            <consortium name="Pathogen Informatics"/>
        </authorList>
    </citation>
    <scope>NUCLEOTIDE SEQUENCE [LARGE SCALE GENOMIC DNA]</scope>
</reference>
<keyword evidence="1" id="KW-1133">Transmembrane helix</keyword>
<dbReference type="Pfam" id="PF05795">
    <property type="entry name" value="Plasmodium_Vir"/>
    <property type="match status" value="1"/>
</dbReference>
<feature type="transmembrane region" description="Helical" evidence="1">
    <location>
        <begin position="221"/>
        <end position="241"/>
    </location>
</feature>
<dbReference type="VEuPathDB" id="PlasmoDB:PVP01_0003440"/>
<dbReference type="VEuPathDB" id="PlasmoDB:PVPAM_000042700"/>
<evidence type="ECO:0000313" key="2">
    <source>
        <dbReference type="EMBL" id="SCO71515.1"/>
    </source>
</evidence>
<keyword evidence="1" id="KW-0812">Transmembrane</keyword>
<evidence type="ECO:0000256" key="1">
    <source>
        <dbReference type="SAM" id="Phobius"/>
    </source>
</evidence>
<organism evidence="2 3">
    <name type="scientific">Plasmodium vivax</name>
    <name type="common">malaria parasite P. vivax</name>
    <dbReference type="NCBI Taxonomy" id="5855"/>
    <lineage>
        <taxon>Eukaryota</taxon>
        <taxon>Sar</taxon>
        <taxon>Alveolata</taxon>
        <taxon>Apicomplexa</taxon>
        <taxon>Aconoidasida</taxon>
        <taxon>Haemosporida</taxon>
        <taxon>Plasmodiidae</taxon>
        <taxon>Plasmodium</taxon>
        <taxon>Plasmodium (Plasmodium)</taxon>
    </lineage>
</organism>
<name>A0A1G4H9E8_PLAVI</name>
<dbReference type="EMBL" id="LT615261">
    <property type="protein sequence ID" value="SCO71515.1"/>
    <property type="molecule type" value="Genomic_DNA"/>
</dbReference>
<sequence>MGYATNYNFASNAHEYKKVLDSYARSSYNNYNTACNSIIKGYGIRQTVENSEACRIVMGYLRHIEENGSSKDSANKCKYLYYWLHDYLLMDKSYHYNTLSLYRKLLEAYEPRGYYPHLCNNYMEDIGKIKLSYANKLMELYSTFRKDQSTLSKCYCGCARECYNLHKKYVEICKDYKDEDFCSELENFKYIYDRNMLSVGLCKDAPKTLESVKPNVPSSPIVFPLMLALAMHSLLFILYKFTPIASSLKRRNLRKKIKYGNDYTEQNEYSHNPSTSNMESTVPYYLLSYGYNRDT</sequence>
<dbReference type="AlphaFoldDB" id="A0A1G4H9E8"/>
<evidence type="ECO:0000313" key="3">
    <source>
        <dbReference type="Proteomes" id="UP000305196"/>
    </source>
</evidence>
<proteinExistence type="predicted"/>
<dbReference type="Proteomes" id="UP000305196">
    <property type="component" value="Chromosome 6"/>
</dbReference>
<dbReference type="VEuPathDB" id="PlasmoDB:PVW1_060005900"/>
<gene>
    <name evidence="2" type="ORF">PVC01_060005200</name>
</gene>
<protein>
    <submittedName>
        <fullName evidence="2">VIR protein</fullName>
    </submittedName>
</protein>
<dbReference type="InterPro" id="IPR008780">
    <property type="entry name" value="Plasmodium_Vir"/>
</dbReference>
<accession>A0A1G4H9E8</accession>
<keyword evidence="1" id="KW-0472">Membrane</keyword>